<evidence type="ECO:0000313" key="2">
    <source>
        <dbReference type="EMBL" id="KAK3396833.1"/>
    </source>
</evidence>
<evidence type="ECO:0000313" key="3">
    <source>
        <dbReference type="Proteomes" id="UP001281003"/>
    </source>
</evidence>
<evidence type="ECO:0000256" key="1">
    <source>
        <dbReference type="SAM" id="Phobius"/>
    </source>
</evidence>
<sequence length="138" mass="15573">MSTLKKTSPSVNKALSLFRPPRYIYFLERVILVVYLACTLFFVVRPDLFLKIAQLEDRMAAASFVFVGFALLVGFYVVCKVSDNYFIAGFERMLASTGSVFAGVGPEESCLAWLKPRKSVVRVFDLKLEDGEERKRVG</sequence>
<dbReference type="EMBL" id="JAUTDP010000008">
    <property type="protein sequence ID" value="KAK3396833.1"/>
    <property type="molecule type" value="Genomic_DNA"/>
</dbReference>
<gene>
    <name evidence="2" type="ORF">B0T20DRAFT_394021</name>
</gene>
<keyword evidence="1" id="KW-0812">Transmembrane</keyword>
<name>A0AAE0UAC5_SORBR</name>
<dbReference type="AlphaFoldDB" id="A0AAE0UAC5"/>
<protein>
    <submittedName>
        <fullName evidence="2">Uncharacterized protein</fullName>
    </submittedName>
</protein>
<comment type="caution">
    <text evidence="2">The sequence shown here is derived from an EMBL/GenBank/DDBJ whole genome shotgun (WGS) entry which is preliminary data.</text>
</comment>
<keyword evidence="1" id="KW-1133">Transmembrane helix</keyword>
<reference evidence="2" key="1">
    <citation type="journal article" date="2023" name="Mol. Phylogenet. Evol.">
        <title>Genome-scale phylogeny and comparative genomics of the fungal order Sordariales.</title>
        <authorList>
            <person name="Hensen N."/>
            <person name="Bonometti L."/>
            <person name="Westerberg I."/>
            <person name="Brannstrom I.O."/>
            <person name="Guillou S."/>
            <person name="Cros-Aarteil S."/>
            <person name="Calhoun S."/>
            <person name="Haridas S."/>
            <person name="Kuo A."/>
            <person name="Mondo S."/>
            <person name="Pangilinan J."/>
            <person name="Riley R."/>
            <person name="LaButti K."/>
            <person name="Andreopoulos B."/>
            <person name="Lipzen A."/>
            <person name="Chen C."/>
            <person name="Yan M."/>
            <person name="Daum C."/>
            <person name="Ng V."/>
            <person name="Clum A."/>
            <person name="Steindorff A."/>
            <person name="Ohm R.A."/>
            <person name="Martin F."/>
            <person name="Silar P."/>
            <person name="Natvig D.O."/>
            <person name="Lalanne C."/>
            <person name="Gautier V."/>
            <person name="Ament-Velasquez S.L."/>
            <person name="Kruys A."/>
            <person name="Hutchinson M.I."/>
            <person name="Powell A.J."/>
            <person name="Barry K."/>
            <person name="Miller A.N."/>
            <person name="Grigoriev I.V."/>
            <person name="Debuchy R."/>
            <person name="Gladieux P."/>
            <person name="Hiltunen Thoren M."/>
            <person name="Johannesson H."/>
        </authorList>
    </citation>
    <scope>NUCLEOTIDE SEQUENCE</scope>
    <source>
        <strain evidence="2">FGSC 1904</strain>
    </source>
</reference>
<feature type="transmembrane region" description="Helical" evidence="1">
    <location>
        <begin position="59"/>
        <end position="79"/>
    </location>
</feature>
<keyword evidence="1" id="KW-0472">Membrane</keyword>
<dbReference type="Proteomes" id="UP001281003">
    <property type="component" value="Unassembled WGS sequence"/>
</dbReference>
<accession>A0AAE0UAC5</accession>
<reference evidence="2" key="2">
    <citation type="submission" date="2023-07" db="EMBL/GenBank/DDBJ databases">
        <authorList>
            <consortium name="Lawrence Berkeley National Laboratory"/>
            <person name="Haridas S."/>
            <person name="Hensen N."/>
            <person name="Bonometti L."/>
            <person name="Westerberg I."/>
            <person name="Brannstrom I.O."/>
            <person name="Guillou S."/>
            <person name="Cros-Aarteil S."/>
            <person name="Calhoun S."/>
            <person name="Kuo A."/>
            <person name="Mondo S."/>
            <person name="Pangilinan J."/>
            <person name="Riley R."/>
            <person name="LaButti K."/>
            <person name="Andreopoulos B."/>
            <person name="Lipzen A."/>
            <person name="Chen C."/>
            <person name="Yanf M."/>
            <person name="Daum C."/>
            <person name="Ng V."/>
            <person name="Clum A."/>
            <person name="Steindorff A."/>
            <person name="Ohm R."/>
            <person name="Martin F."/>
            <person name="Silar P."/>
            <person name="Natvig D."/>
            <person name="Lalanne C."/>
            <person name="Gautier V."/>
            <person name="Ament-velasquez S.L."/>
            <person name="Kruys A."/>
            <person name="Hutchinson M.I."/>
            <person name="Powell A.J."/>
            <person name="Barry K."/>
            <person name="Miller A.N."/>
            <person name="Grigoriev I.V."/>
            <person name="Debuchy R."/>
            <person name="Gladieux P."/>
            <person name="Thoren M.H."/>
            <person name="Johannesson H."/>
        </authorList>
    </citation>
    <scope>NUCLEOTIDE SEQUENCE</scope>
    <source>
        <strain evidence="2">FGSC 1904</strain>
    </source>
</reference>
<organism evidence="2 3">
    <name type="scientific">Sordaria brevicollis</name>
    <dbReference type="NCBI Taxonomy" id="83679"/>
    <lineage>
        <taxon>Eukaryota</taxon>
        <taxon>Fungi</taxon>
        <taxon>Dikarya</taxon>
        <taxon>Ascomycota</taxon>
        <taxon>Pezizomycotina</taxon>
        <taxon>Sordariomycetes</taxon>
        <taxon>Sordariomycetidae</taxon>
        <taxon>Sordariales</taxon>
        <taxon>Sordariaceae</taxon>
        <taxon>Sordaria</taxon>
    </lineage>
</organism>
<keyword evidence="3" id="KW-1185">Reference proteome</keyword>
<feature type="transmembrane region" description="Helical" evidence="1">
    <location>
        <begin position="23"/>
        <end position="44"/>
    </location>
</feature>
<proteinExistence type="predicted"/>